<dbReference type="EMBL" id="OOIL02002873">
    <property type="protein sequence ID" value="VFQ85178.1"/>
    <property type="molecule type" value="Genomic_DNA"/>
</dbReference>
<dbReference type="InterPro" id="IPR025558">
    <property type="entry name" value="DUF4283"/>
</dbReference>
<name>A0A484MAT2_9ASTE</name>
<evidence type="ECO:0000313" key="6">
    <source>
        <dbReference type="Proteomes" id="UP000595140"/>
    </source>
</evidence>
<feature type="region of interest" description="Disordered" evidence="2">
    <location>
        <begin position="530"/>
        <end position="549"/>
    </location>
</feature>
<feature type="coiled-coil region" evidence="1">
    <location>
        <begin position="779"/>
        <end position="806"/>
    </location>
</feature>
<accession>A0A484MAT2</accession>
<dbReference type="OrthoDB" id="685803at2759"/>
<dbReference type="Pfam" id="PF00078">
    <property type="entry name" value="RVT_1"/>
    <property type="match status" value="1"/>
</dbReference>
<keyword evidence="1" id="KW-0175">Coiled coil</keyword>
<dbReference type="Pfam" id="PF14111">
    <property type="entry name" value="DUF4283"/>
    <property type="match status" value="1"/>
</dbReference>
<protein>
    <recommendedName>
        <fullName evidence="7">Reverse transcriptase domain-containing protein</fullName>
    </recommendedName>
</protein>
<evidence type="ECO:0000256" key="1">
    <source>
        <dbReference type="SAM" id="Coils"/>
    </source>
</evidence>
<dbReference type="PANTHER" id="PTHR31286:SF177">
    <property type="entry name" value="ENDONUCLEASE_EXONUCLEASE_PHOSPHATASE"/>
    <property type="match status" value="1"/>
</dbReference>
<evidence type="ECO:0000313" key="5">
    <source>
        <dbReference type="EMBL" id="VFQ85178.1"/>
    </source>
</evidence>
<reference evidence="5 6" key="1">
    <citation type="submission" date="2018-04" db="EMBL/GenBank/DDBJ databases">
        <authorList>
            <person name="Vogel A."/>
        </authorList>
    </citation>
    <scope>NUCLEOTIDE SEQUENCE [LARGE SCALE GENOMIC DNA]</scope>
</reference>
<keyword evidence="6" id="KW-1185">Reference proteome</keyword>
<evidence type="ECO:0000259" key="3">
    <source>
        <dbReference type="Pfam" id="PF00078"/>
    </source>
</evidence>
<evidence type="ECO:0000256" key="2">
    <source>
        <dbReference type="SAM" id="MobiDB-lite"/>
    </source>
</evidence>
<dbReference type="CDD" id="cd01650">
    <property type="entry name" value="RT_nLTR_like"/>
    <property type="match status" value="1"/>
</dbReference>
<dbReference type="AlphaFoldDB" id="A0A484MAT2"/>
<dbReference type="InterPro" id="IPR040256">
    <property type="entry name" value="At4g02000-like"/>
</dbReference>
<feature type="domain" description="DUF4283" evidence="4">
    <location>
        <begin position="260"/>
        <end position="337"/>
    </location>
</feature>
<feature type="domain" description="Reverse transcriptase" evidence="3">
    <location>
        <begin position="883"/>
        <end position="1023"/>
    </location>
</feature>
<sequence>MAEDDPPGHRLPLMEVSQPVITDSTSDLLKSKILDSHMQTHNSAKMELQALALVPEASSSLIAPLKANPIAKIVEVEDISHEDFPPLSAEIKGYGKMASTPSENYVNAFRTYVKHLLAMGKTEEALEFVQRYSPSSILSVSSYKPECAQEILEPIVTKVPTDVGNIASSSKAPAVKSLPPTVKSQAPSQFKSTTQLDGKTNVVLPKLSYAQTVAPHSAPVPSLGNMIAKLPDRNVIMHRDTPAIRFAEEEIENLSRIDRFTLVGKFSHGQPKLEVIRKHFATQYVLKGQVTIGLRGPRHVFHTFTNSQDCTDILLKNQIAFNGANPMRLFRSTLDFNTETETSIAPVWILLHGLPIHFFDITTLTLVCKPLGKVLGVDQATLNKSRPHVARVRVELDLMQPLIQKVFIGTSMTPRREDEGFYQSIEYERISFYCSKCLKQGHSTDKCKLGEEQHIRAEKIRKGKYVMLETTSKPDTSKAPSHQIPQSMKYVPKVQNVKNSETTATRNHFPHPTPAPGQDTSFQVVHKKQHHQQKTTTKTLGHKESQQPKQFALTPTISIIPKNLSSQLPQSAPKPPLGTHSNSFGILEHLSEDQTVLNPKAPEFHPSQIALGVLQQLELQPVDQHGVQFPVLPIPHPPEQLKSAENTSANTIPSNKIAMLEELDPGPKTIEEDTEEMWSDEGEQMLLVQLLEDTLVFLITLLVVKGRYGFSGRTHTSLVSLLMKNRQFSFLHAWTTHPNFIRVVQKAWSMESSGPPMTQFSTKLLATRKALNIWNKEVFGNIFTKLEALEKKVQEAEETYQIAPTDENLMHFKSVDAQYLHQLHLEELFWKQKAHVQWVVDGDINSKYFHALVKARRRKLYIHKIKGLDAIILLPKVDSPNTFADFRAISLCNFSSKIISKVLDSRLAGVLPHIISPSQSGFIQGRSITENILLLLTQELCHGMQLQHRDIFLKLDLAKAYDRVSWAFLNKIQRQMGFCEQWIDMVFRMVSNIWYTVLVNGQREGFFTSSRGLRQGDPLSPGLGTNKPDKAIWKPRSNGLFTLKAAKHFMGCNDLIVALVKP</sequence>
<gene>
    <name evidence="5" type="ORF">CCAM_LOCUS26954</name>
</gene>
<dbReference type="PANTHER" id="PTHR31286">
    <property type="entry name" value="GLYCINE-RICH CELL WALL STRUCTURAL PROTEIN 1.8-LIKE"/>
    <property type="match status" value="1"/>
</dbReference>
<dbReference type="Proteomes" id="UP000595140">
    <property type="component" value="Unassembled WGS sequence"/>
</dbReference>
<evidence type="ECO:0008006" key="7">
    <source>
        <dbReference type="Google" id="ProtNLM"/>
    </source>
</evidence>
<dbReference type="InterPro" id="IPR000477">
    <property type="entry name" value="RT_dom"/>
</dbReference>
<evidence type="ECO:0000259" key="4">
    <source>
        <dbReference type="Pfam" id="PF14111"/>
    </source>
</evidence>
<organism evidence="5 6">
    <name type="scientific">Cuscuta campestris</name>
    <dbReference type="NCBI Taxonomy" id="132261"/>
    <lineage>
        <taxon>Eukaryota</taxon>
        <taxon>Viridiplantae</taxon>
        <taxon>Streptophyta</taxon>
        <taxon>Embryophyta</taxon>
        <taxon>Tracheophyta</taxon>
        <taxon>Spermatophyta</taxon>
        <taxon>Magnoliopsida</taxon>
        <taxon>eudicotyledons</taxon>
        <taxon>Gunneridae</taxon>
        <taxon>Pentapetalae</taxon>
        <taxon>asterids</taxon>
        <taxon>lamiids</taxon>
        <taxon>Solanales</taxon>
        <taxon>Convolvulaceae</taxon>
        <taxon>Cuscuteae</taxon>
        <taxon>Cuscuta</taxon>
        <taxon>Cuscuta subgen. Grammica</taxon>
        <taxon>Cuscuta sect. Cleistogrammica</taxon>
    </lineage>
</organism>
<proteinExistence type="predicted"/>